<gene>
    <name evidence="1" type="ORF">BC936DRAFT_136553</name>
</gene>
<reference evidence="1 2" key="1">
    <citation type="journal article" date="2018" name="New Phytol.">
        <title>Phylogenomics of Endogonaceae and evolution of mycorrhizas within Mucoromycota.</title>
        <authorList>
            <person name="Chang Y."/>
            <person name="Desiro A."/>
            <person name="Na H."/>
            <person name="Sandor L."/>
            <person name="Lipzen A."/>
            <person name="Clum A."/>
            <person name="Barry K."/>
            <person name="Grigoriev I.V."/>
            <person name="Martin F.M."/>
            <person name="Stajich J.E."/>
            <person name="Smith M.E."/>
            <person name="Bonito G."/>
            <person name="Spatafora J.W."/>
        </authorList>
    </citation>
    <scope>NUCLEOTIDE SEQUENCE [LARGE SCALE GENOMIC DNA]</scope>
    <source>
        <strain evidence="1 2">GMNB39</strain>
    </source>
</reference>
<keyword evidence="2" id="KW-1185">Reference proteome</keyword>
<organism evidence="1 2">
    <name type="scientific">Jimgerdemannia flammicorona</name>
    <dbReference type="NCBI Taxonomy" id="994334"/>
    <lineage>
        <taxon>Eukaryota</taxon>
        <taxon>Fungi</taxon>
        <taxon>Fungi incertae sedis</taxon>
        <taxon>Mucoromycota</taxon>
        <taxon>Mucoromycotina</taxon>
        <taxon>Endogonomycetes</taxon>
        <taxon>Endogonales</taxon>
        <taxon>Endogonaceae</taxon>
        <taxon>Jimgerdemannia</taxon>
    </lineage>
</organism>
<dbReference type="OrthoDB" id="2425129at2759"/>
<dbReference type="EMBL" id="RBNI01010049">
    <property type="protein sequence ID" value="RUP43911.1"/>
    <property type="molecule type" value="Genomic_DNA"/>
</dbReference>
<dbReference type="AlphaFoldDB" id="A0A433CZC7"/>
<sequence>MILNTTSRGRTKRRSTMMWIPMTPFCRGRRRCTRIWRQENVTYPADNSPPDIWRLPSGLSVTEAIRPPSSLLKARATTVFNPASTFNSPRAQESALGSLLHPVLQYLANVNGAHYIPEEIHLPASANRRAVRRRVGQGKLMESGGLEMGFVEIGQRDLLDDVATKYVVVSSYSCDFAINLSSKDVGEKQNTIDNLDVQIWGMDLPIKRVYRMFLLGTFQFPIRWEEHDQLLRGLPVLWALAVRDKSSHLQSSFCAWLLGWEMYLGW</sequence>
<evidence type="ECO:0000313" key="2">
    <source>
        <dbReference type="Proteomes" id="UP000268093"/>
    </source>
</evidence>
<dbReference type="Proteomes" id="UP000268093">
    <property type="component" value="Unassembled WGS sequence"/>
</dbReference>
<evidence type="ECO:0000313" key="1">
    <source>
        <dbReference type="EMBL" id="RUP43911.1"/>
    </source>
</evidence>
<protein>
    <submittedName>
        <fullName evidence="1">Uncharacterized protein</fullName>
    </submittedName>
</protein>
<comment type="caution">
    <text evidence="1">The sequence shown here is derived from an EMBL/GenBank/DDBJ whole genome shotgun (WGS) entry which is preliminary data.</text>
</comment>
<accession>A0A433CZC7</accession>
<name>A0A433CZC7_9FUNG</name>
<proteinExistence type="predicted"/>